<accession>A0A3N5ZAV2</accession>
<name>A0A3N5ZAV2_9ALTE</name>
<evidence type="ECO:0000313" key="1">
    <source>
        <dbReference type="EMBL" id="RPJ66708.1"/>
    </source>
</evidence>
<protein>
    <submittedName>
        <fullName evidence="1">Uncharacterized protein</fullName>
    </submittedName>
</protein>
<evidence type="ECO:0000313" key="2">
    <source>
        <dbReference type="Proteomes" id="UP000275281"/>
    </source>
</evidence>
<keyword evidence="2" id="KW-1185">Reference proteome</keyword>
<dbReference type="RefSeq" id="WP_124028065.1">
    <property type="nucleotide sequence ID" value="NZ_JBHRSN010000006.1"/>
</dbReference>
<reference evidence="1 2" key="1">
    <citation type="submission" date="2018-11" db="EMBL/GenBank/DDBJ databases">
        <authorList>
            <person name="Ye M.-Q."/>
            <person name="Du Z.-J."/>
        </authorList>
    </citation>
    <scope>NUCLEOTIDE SEQUENCE [LARGE SCALE GENOMIC DNA]</scope>
    <source>
        <strain evidence="1 2">U0105</strain>
    </source>
</reference>
<proteinExistence type="predicted"/>
<dbReference type="Proteomes" id="UP000275281">
    <property type="component" value="Unassembled WGS sequence"/>
</dbReference>
<comment type="caution">
    <text evidence="1">The sequence shown here is derived from an EMBL/GenBank/DDBJ whole genome shotgun (WGS) entry which is preliminary data.</text>
</comment>
<organism evidence="1 2">
    <name type="scientific">Alteromonas sediminis</name>
    <dbReference type="NCBI Taxonomy" id="2259342"/>
    <lineage>
        <taxon>Bacteria</taxon>
        <taxon>Pseudomonadati</taxon>
        <taxon>Pseudomonadota</taxon>
        <taxon>Gammaproteobacteria</taxon>
        <taxon>Alteromonadales</taxon>
        <taxon>Alteromonadaceae</taxon>
        <taxon>Alteromonas/Salinimonas group</taxon>
        <taxon>Alteromonas</taxon>
    </lineage>
</organism>
<dbReference type="AlphaFoldDB" id="A0A3N5ZAV2"/>
<dbReference type="OrthoDB" id="6227696at2"/>
<sequence>MPWNKKLAWSAFWSNLINEREYGYIVADIENTYFLNTMRAEALLLKGEITQSQYEKLIAEAKNAFHGQ</sequence>
<dbReference type="EMBL" id="RPOK01000003">
    <property type="protein sequence ID" value="RPJ66708.1"/>
    <property type="molecule type" value="Genomic_DNA"/>
</dbReference>
<gene>
    <name evidence="1" type="ORF">DRW07_11570</name>
</gene>